<evidence type="ECO:0000313" key="3">
    <source>
        <dbReference type="Proteomes" id="UP000295375"/>
    </source>
</evidence>
<dbReference type="SUPFAM" id="SSF53850">
    <property type="entry name" value="Periplasmic binding protein-like II"/>
    <property type="match status" value="1"/>
</dbReference>
<evidence type="ECO:0000313" key="2">
    <source>
        <dbReference type="EMBL" id="TDQ49702.1"/>
    </source>
</evidence>
<feature type="domain" description="Solute-binding protein family 3/N-terminal" evidence="1">
    <location>
        <begin position="42"/>
        <end position="230"/>
    </location>
</feature>
<dbReference type="AlphaFoldDB" id="A0A4R6URR9"/>
<evidence type="ECO:0000259" key="1">
    <source>
        <dbReference type="Pfam" id="PF00497"/>
    </source>
</evidence>
<reference evidence="2 3" key="1">
    <citation type="submission" date="2019-03" db="EMBL/GenBank/DDBJ databases">
        <title>Genomic Encyclopedia of Type Strains, Phase IV (KMG-IV): sequencing the most valuable type-strain genomes for metagenomic binning, comparative biology and taxonomic classification.</title>
        <authorList>
            <person name="Goeker M."/>
        </authorList>
    </citation>
    <scope>NUCLEOTIDE SEQUENCE [LARGE SCALE GENOMIC DNA]</scope>
    <source>
        <strain evidence="2 3">DSM 103792</strain>
    </source>
</reference>
<name>A0A4R6URR9_9GAMM</name>
<dbReference type="Pfam" id="PF00497">
    <property type="entry name" value="SBP_bac_3"/>
    <property type="match status" value="1"/>
</dbReference>
<organism evidence="2 3">
    <name type="scientific">Permianibacter aggregans</name>
    <dbReference type="NCBI Taxonomy" id="1510150"/>
    <lineage>
        <taxon>Bacteria</taxon>
        <taxon>Pseudomonadati</taxon>
        <taxon>Pseudomonadota</taxon>
        <taxon>Gammaproteobacteria</taxon>
        <taxon>Pseudomonadales</taxon>
        <taxon>Pseudomonadaceae</taxon>
        <taxon>Permianibacter</taxon>
    </lineage>
</organism>
<dbReference type="EMBL" id="SNYM01000003">
    <property type="protein sequence ID" value="TDQ49702.1"/>
    <property type="molecule type" value="Genomic_DNA"/>
</dbReference>
<keyword evidence="3" id="KW-1185">Reference proteome</keyword>
<dbReference type="Proteomes" id="UP000295375">
    <property type="component" value="Unassembled WGS sequence"/>
</dbReference>
<dbReference type="Gene3D" id="3.40.190.10">
    <property type="entry name" value="Periplasmic binding protein-like II"/>
    <property type="match status" value="2"/>
</dbReference>
<accession>A0A4R6URR9</accession>
<proteinExistence type="predicted"/>
<dbReference type="RefSeq" id="WP_133588245.1">
    <property type="nucleotide sequence ID" value="NZ_CP037953.1"/>
</dbReference>
<comment type="caution">
    <text evidence="2">The sequence shown here is derived from an EMBL/GenBank/DDBJ whole genome shotgun (WGS) entry which is preliminary data.</text>
</comment>
<dbReference type="OrthoDB" id="9768183at2"/>
<protein>
    <submittedName>
        <fullName evidence="2">ABC-type amino acid transport substrate-binding protein</fullName>
    </submittedName>
</protein>
<dbReference type="InterPro" id="IPR001638">
    <property type="entry name" value="Solute-binding_3/MltF_N"/>
</dbReference>
<sequence>MRLLVLLLWSVVAFVAEASDRVFRIGVEMPPQELSAPAWQQIRNIFQQANYRLEWVYLPGNPSRLLRMLELGSIDVLPEGSIRPEREPYTLFSKPYRMETTVFLARKEKASQLQIHRLQDILDNRWRVIDADDGWFGAEWQALRPQLVKAELTLPARDPETAIRLIMLDRADLLITTDAWTAMMDMEQRGLTTLPYIVNEEPVHLMFSKMTVDQEEVDHINKAIQALSDSQHP</sequence>
<gene>
    <name evidence="2" type="ORF">EV696_10370</name>
</gene>